<gene>
    <name evidence="5" type="ORF">DMX07_20955</name>
</gene>
<dbReference type="PROSITE" id="PS51186">
    <property type="entry name" value="GNAT"/>
    <property type="match status" value="1"/>
</dbReference>
<keyword evidence="2" id="KW-0012">Acyltransferase</keyword>
<dbReference type="Proteomes" id="UP000247620">
    <property type="component" value="Unassembled WGS sequence"/>
</dbReference>
<dbReference type="InterPro" id="IPR016181">
    <property type="entry name" value="Acyl_CoA_acyltransferase"/>
</dbReference>
<evidence type="ECO:0000256" key="1">
    <source>
        <dbReference type="ARBA" id="ARBA00022679"/>
    </source>
</evidence>
<dbReference type="SUPFAM" id="SSF55729">
    <property type="entry name" value="Acyl-CoA N-acyltransferases (Nat)"/>
    <property type="match status" value="1"/>
</dbReference>
<dbReference type="Gene3D" id="3.40.630.30">
    <property type="match status" value="1"/>
</dbReference>
<evidence type="ECO:0000256" key="3">
    <source>
        <dbReference type="SAM" id="MobiDB-lite"/>
    </source>
</evidence>
<reference evidence="5 6" key="1">
    <citation type="submission" date="2018-06" db="EMBL/GenBank/DDBJ databases">
        <title>Pseudomonas diversity within urban Lake Michigan freshwaters.</title>
        <authorList>
            <person name="Batrich M."/>
            <person name="Hatzopoulos T."/>
            <person name="Putonti C."/>
        </authorList>
    </citation>
    <scope>NUCLEOTIDE SEQUENCE [LARGE SCALE GENOMIC DNA]</scope>
    <source>
        <strain evidence="5 6">LBp-160603</strain>
    </source>
</reference>
<evidence type="ECO:0000256" key="2">
    <source>
        <dbReference type="ARBA" id="ARBA00023315"/>
    </source>
</evidence>
<accession>A0A2V4HFK8</accession>
<dbReference type="GO" id="GO:0016747">
    <property type="term" value="F:acyltransferase activity, transferring groups other than amino-acyl groups"/>
    <property type="evidence" value="ECO:0007669"/>
    <property type="project" value="InterPro"/>
</dbReference>
<evidence type="ECO:0000313" key="5">
    <source>
        <dbReference type="EMBL" id="PYB76478.1"/>
    </source>
</evidence>
<sequence>MSIPEVNLRPMVDADRAFLRELYGTTRAAEMALLPWPQAAIDAFLDQQFQAQHDYYQAQFADAGFFVIETAGERIGRACLQWTDSHVQFIDMALLPAWRGRGIGSRLLGQWLARADERGLSAGLHVTAHNPALRLYQRCGFRVVGENGLSLKMSRPASIAAIDATGEPRYPRGPELQTISHADRQL</sequence>
<organism evidence="5 6">
    <name type="scientific">Pseudomonas soli</name>
    <dbReference type="NCBI Taxonomy" id="1306993"/>
    <lineage>
        <taxon>Bacteria</taxon>
        <taxon>Pseudomonadati</taxon>
        <taxon>Pseudomonadota</taxon>
        <taxon>Gammaproteobacteria</taxon>
        <taxon>Pseudomonadales</taxon>
        <taxon>Pseudomonadaceae</taxon>
        <taxon>Pseudomonas</taxon>
    </lineage>
</organism>
<feature type="region of interest" description="Disordered" evidence="3">
    <location>
        <begin position="166"/>
        <end position="186"/>
    </location>
</feature>
<feature type="domain" description="N-acetyltransferase" evidence="4">
    <location>
        <begin position="6"/>
        <end position="158"/>
    </location>
</feature>
<dbReference type="CDD" id="cd04301">
    <property type="entry name" value="NAT_SF"/>
    <property type="match status" value="1"/>
</dbReference>
<dbReference type="RefSeq" id="WP_110703116.1">
    <property type="nucleotide sequence ID" value="NZ_CP151184.1"/>
</dbReference>
<dbReference type="Pfam" id="PF00583">
    <property type="entry name" value="Acetyltransf_1"/>
    <property type="match status" value="1"/>
</dbReference>
<dbReference type="AlphaFoldDB" id="A0A2V4HFK8"/>
<evidence type="ECO:0000259" key="4">
    <source>
        <dbReference type="PROSITE" id="PS51186"/>
    </source>
</evidence>
<protein>
    <submittedName>
        <fullName evidence="5">N-acetyltransferase</fullName>
    </submittedName>
</protein>
<proteinExistence type="predicted"/>
<dbReference type="EMBL" id="QJRO01000018">
    <property type="protein sequence ID" value="PYB76478.1"/>
    <property type="molecule type" value="Genomic_DNA"/>
</dbReference>
<dbReference type="PANTHER" id="PTHR43877">
    <property type="entry name" value="AMINOALKYLPHOSPHONATE N-ACETYLTRANSFERASE-RELATED-RELATED"/>
    <property type="match status" value="1"/>
</dbReference>
<comment type="caution">
    <text evidence="5">The sequence shown here is derived from an EMBL/GenBank/DDBJ whole genome shotgun (WGS) entry which is preliminary data.</text>
</comment>
<dbReference type="InterPro" id="IPR050832">
    <property type="entry name" value="Bact_Acetyltransf"/>
</dbReference>
<evidence type="ECO:0000313" key="6">
    <source>
        <dbReference type="Proteomes" id="UP000247620"/>
    </source>
</evidence>
<dbReference type="InterPro" id="IPR000182">
    <property type="entry name" value="GNAT_dom"/>
</dbReference>
<name>A0A2V4HFK8_9PSED</name>
<keyword evidence="1 5" id="KW-0808">Transferase</keyword>